<comment type="caution">
    <text evidence="1">The sequence shown here is derived from an EMBL/GenBank/DDBJ whole genome shotgun (WGS) entry which is preliminary data.</text>
</comment>
<reference evidence="1" key="1">
    <citation type="journal article" date="2020" name="New Phytol.">
        <title>Comparative genomics reveals dynamic genome evolution in host specialist ectomycorrhizal fungi.</title>
        <authorList>
            <person name="Lofgren L.A."/>
            <person name="Nguyen N.H."/>
            <person name="Vilgalys R."/>
            <person name="Ruytinx J."/>
            <person name="Liao H.L."/>
            <person name="Branco S."/>
            <person name="Kuo A."/>
            <person name="LaButti K."/>
            <person name="Lipzen A."/>
            <person name="Andreopoulos W."/>
            <person name="Pangilinan J."/>
            <person name="Riley R."/>
            <person name="Hundley H."/>
            <person name="Na H."/>
            <person name="Barry K."/>
            <person name="Grigoriev I.V."/>
            <person name="Stajich J.E."/>
            <person name="Kennedy P.G."/>
        </authorList>
    </citation>
    <scope>NUCLEOTIDE SEQUENCE</scope>
    <source>
        <strain evidence="1">FC423</strain>
    </source>
</reference>
<accession>A0A9P7ETD7</accession>
<gene>
    <name evidence="1" type="ORF">F5147DRAFT_781385</name>
</gene>
<sequence length="377" mass="42292">MAALNIMQPAMAPIMQPVMAIPTAVQPNMPPLVVINDRNVTILDWVLDDPLIFHVAIHFIWCSDLSISEFLSTSTSHQLQQLNYAITTIGAVAKLVLQEQIPHPPVILPFTQLEGSETSDNIMHHIAHSTLAPSILVPTRKNHAAIRPPVFQPDPSKPVTPLNPLPHNTCSRIDSDNDENPFVPADSTLFNRDITAVPAQQPSFNFHQPQPFLLRPTIFTNTQAQATMQPTTNMSHTHQGIGTMPSPNSSKAPLFNGETSELLEFFKLFEDLTSTYSLKSADKCKCLVRYVNLSTKHFWITLTSYESHNYATFKQSILDQYSGASKGQRYTVRELKHIVVNQIDSDINMEKELIQYYSQFRAVAVWLVNNTKISAHD</sequence>
<evidence type="ECO:0000313" key="1">
    <source>
        <dbReference type="EMBL" id="KAG2087282.1"/>
    </source>
</evidence>
<keyword evidence="2" id="KW-1185">Reference proteome</keyword>
<evidence type="ECO:0000313" key="2">
    <source>
        <dbReference type="Proteomes" id="UP000823399"/>
    </source>
</evidence>
<organism evidence="1 2">
    <name type="scientific">Suillus discolor</name>
    <dbReference type="NCBI Taxonomy" id="1912936"/>
    <lineage>
        <taxon>Eukaryota</taxon>
        <taxon>Fungi</taxon>
        <taxon>Dikarya</taxon>
        <taxon>Basidiomycota</taxon>
        <taxon>Agaricomycotina</taxon>
        <taxon>Agaricomycetes</taxon>
        <taxon>Agaricomycetidae</taxon>
        <taxon>Boletales</taxon>
        <taxon>Suillineae</taxon>
        <taxon>Suillaceae</taxon>
        <taxon>Suillus</taxon>
    </lineage>
</organism>
<dbReference type="OrthoDB" id="3257444at2759"/>
<dbReference type="Proteomes" id="UP000823399">
    <property type="component" value="Unassembled WGS sequence"/>
</dbReference>
<dbReference type="EMBL" id="JABBWM010000134">
    <property type="protein sequence ID" value="KAG2087282.1"/>
    <property type="molecule type" value="Genomic_DNA"/>
</dbReference>
<dbReference type="GeneID" id="64704891"/>
<protein>
    <submittedName>
        <fullName evidence="1">Uncharacterized protein</fullName>
    </submittedName>
</protein>
<proteinExistence type="predicted"/>
<name>A0A9P7ETD7_9AGAM</name>
<dbReference type="AlphaFoldDB" id="A0A9P7ETD7"/>
<dbReference type="RefSeq" id="XP_041285169.1">
    <property type="nucleotide sequence ID" value="XM_041442632.1"/>
</dbReference>